<name>A0A4Q2MER4_9MICO</name>
<feature type="transmembrane region" description="Helical" evidence="1">
    <location>
        <begin position="199"/>
        <end position="219"/>
    </location>
</feature>
<feature type="domain" description="Acyltransferase 3" evidence="2">
    <location>
        <begin position="8"/>
        <end position="344"/>
    </location>
</feature>
<keyword evidence="1" id="KW-0812">Transmembrane</keyword>
<comment type="caution">
    <text evidence="3">The sequence shown here is derived from an EMBL/GenBank/DDBJ whole genome shotgun (WGS) entry which is preliminary data.</text>
</comment>
<protein>
    <submittedName>
        <fullName evidence="3">Acyltransferase</fullName>
    </submittedName>
</protein>
<feature type="transmembrane region" description="Helical" evidence="1">
    <location>
        <begin position="326"/>
        <end position="348"/>
    </location>
</feature>
<gene>
    <name evidence="3" type="ORF">ESP50_05385</name>
</gene>
<dbReference type="GO" id="GO:0016747">
    <property type="term" value="F:acyltransferase activity, transferring groups other than amino-acyl groups"/>
    <property type="evidence" value="ECO:0007669"/>
    <property type="project" value="InterPro"/>
</dbReference>
<dbReference type="Pfam" id="PF01757">
    <property type="entry name" value="Acyl_transf_3"/>
    <property type="match status" value="1"/>
</dbReference>
<evidence type="ECO:0000313" key="4">
    <source>
        <dbReference type="Proteomes" id="UP000292686"/>
    </source>
</evidence>
<feature type="transmembrane region" description="Helical" evidence="1">
    <location>
        <begin position="292"/>
        <end position="314"/>
    </location>
</feature>
<dbReference type="PANTHER" id="PTHR23028:SF53">
    <property type="entry name" value="ACYL_TRANSF_3 DOMAIN-CONTAINING PROTEIN"/>
    <property type="match status" value="1"/>
</dbReference>
<evidence type="ECO:0000256" key="1">
    <source>
        <dbReference type="SAM" id="Phobius"/>
    </source>
</evidence>
<dbReference type="PANTHER" id="PTHR23028">
    <property type="entry name" value="ACETYLTRANSFERASE"/>
    <property type="match status" value="1"/>
</dbReference>
<feature type="transmembrane region" description="Helical" evidence="1">
    <location>
        <begin position="39"/>
        <end position="59"/>
    </location>
</feature>
<dbReference type="InterPro" id="IPR050879">
    <property type="entry name" value="Acyltransferase_3"/>
</dbReference>
<dbReference type="Proteomes" id="UP000292686">
    <property type="component" value="Unassembled WGS sequence"/>
</dbReference>
<keyword evidence="4" id="KW-1185">Reference proteome</keyword>
<accession>A0A4Q2MER4</accession>
<feature type="transmembrane region" description="Helical" evidence="1">
    <location>
        <begin position="166"/>
        <end position="187"/>
    </location>
</feature>
<reference evidence="3 4" key="1">
    <citation type="submission" date="2019-01" db="EMBL/GenBank/DDBJ databases">
        <title>Agromyces.</title>
        <authorList>
            <person name="Li J."/>
        </authorList>
    </citation>
    <scope>NUCLEOTIDE SEQUENCE [LARGE SCALE GENOMIC DNA]</scope>
    <source>
        <strain evidence="3 4">DSM 23870</strain>
    </source>
</reference>
<organism evidence="3 4">
    <name type="scientific">Agromyces atrinae</name>
    <dbReference type="NCBI Taxonomy" id="592376"/>
    <lineage>
        <taxon>Bacteria</taxon>
        <taxon>Bacillati</taxon>
        <taxon>Actinomycetota</taxon>
        <taxon>Actinomycetes</taxon>
        <taxon>Micrococcales</taxon>
        <taxon>Microbacteriaceae</taxon>
        <taxon>Agromyces</taxon>
    </lineage>
</organism>
<evidence type="ECO:0000259" key="2">
    <source>
        <dbReference type="Pfam" id="PF01757"/>
    </source>
</evidence>
<feature type="transmembrane region" description="Helical" evidence="1">
    <location>
        <begin position="226"/>
        <end position="245"/>
    </location>
</feature>
<dbReference type="GO" id="GO:0016020">
    <property type="term" value="C:membrane"/>
    <property type="evidence" value="ECO:0007669"/>
    <property type="project" value="TreeGrafter"/>
</dbReference>
<dbReference type="AlphaFoldDB" id="A0A4Q2MER4"/>
<proteinExistence type="predicted"/>
<dbReference type="EMBL" id="SDPM01000002">
    <property type="protein sequence ID" value="RXZ87610.1"/>
    <property type="molecule type" value="Genomic_DNA"/>
</dbReference>
<evidence type="ECO:0000313" key="3">
    <source>
        <dbReference type="EMBL" id="RXZ87610.1"/>
    </source>
</evidence>
<sequence>MGHATRLDSITGLRWWAAFVVFGYHMLVFAPLPASAASLLQFGHFGVTFFFVLSGFVLTWSMRPGTTKATFYWRRFARIYPLSLVTLLLAIPVFYSFHPDPADWWVKPVSIGILLLSVVLLQGWSRDPAILFSGNPAAWTLTVEMFFYAVHPFIAPVVARFSKRGALWAAGGVIAFAVLTRIATLLAPTGWIAGLPWPILRLNEFVLGICIAWAFRLGWRPKLHPVIPLVGLLVYFLVVADTPGIDAIDQPLEVVITPYASEVVTVLCAALIIATASRELRGRAGWTASKPLVALGEWSFAFYLVHATIIYVALEVFGLQPARWANLAWFAVLLVVATAAAAALHLGVEKPLETRLRRWQQAKSSARAEKKSAAVGG</sequence>
<dbReference type="GO" id="GO:0009103">
    <property type="term" value="P:lipopolysaccharide biosynthetic process"/>
    <property type="evidence" value="ECO:0007669"/>
    <property type="project" value="TreeGrafter"/>
</dbReference>
<dbReference type="InterPro" id="IPR002656">
    <property type="entry name" value="Acyl_transf_3_dom"/>
</dbReference>
<feature type="transmembrane region" description="Helical" evidence="1">
    <location>
        <begin position="257"/>
        <end position="280"/>
    </location>
</feature>
<feature type="transmembrane region" description="Helical" evidence="1">
    <location>
        <begin position="79"/>
        <end position="97"/>
    </location>
</feature>
<keyword evidence="3" id="KW-0808">Transferase</keyword>
<keyword evidence="1" id="KW-1133">Transmembrane helix</keyword>
<keyword evidence="1" id="KW-0472">Membrane</keyword>
<feature type="transmembrane region" description="Helical" evidence="1">
    <location>
        <begin position="15"/>
        <end position="32"/>
    </location>
</feature>
<keyword evidence="3" id="KW-0012">Acyltransferase</keyword>
<dbReference type="OrthoDB" id="9796461at2"/>
<feature type="transmembrane region" description="Helical" evidence="1">
    <location>
        <begin position="137"/>
        <end position="159"/>
    </location>
</feature>